<keyword evidence="7" id="KW-0804">Transcription</keyword>
<dbReference type="AlphaFoldDB" id="A0A6J1RDY9"/>
<protein>
    <recommendedName>
        <fullName evidence="5">4a-hydroxytetrahydrobiopterin dehydratase</fullName>
        <ecNumber evidence="5">4.2.1.96</ecNumber>
    </recommendedName>
    <alternativeName>
        <fullName evidence="10">4-alpha-hydroxy-tetrahydropterin dehydratase</fullName>
    </alternativeName>
    <alternativeName>
        <fullName evidence="11">Pterin carbinolamine dehydratase</fullName>
    </alternativeName>
</protein>
<keyword evidence="8" id="KW-0456">Lyase</keyword>
<dbReference type="SUPFAM" id="SSF55248">
    <property type="entry name" value="PCD-like"/>
    <property type="match status" value="1"/>
</dbReference>
<dbReference type="GO" id="GO:0006351">
    <property type="term" value="P:DNA-templated transcription"/>
    <property type="evidence" value="ECO:0007669"/>
    <property type="project" value="InterPro"/>
</dbReference>
<comment type="catalytic activity">
    <reaction evidence="1">
        <text>(4aS,6R)-4a-hydroxy-L-erythro-5,6,7,8-tetrahydrobiopterin = (6R)-L-erythro-6,7-dihydrobiopterin + H2O</text>
        <dbReference type="Rhea" id="RHEA:11920"/>
        <dbReference type="ChEBI" id="CHEBI:15377"/>
        <dbReference type="ChEBI" id="CHEBI:15642"/>
        <dbReference type="ChEBI" id="CHEBI:43120"/>
        <dbReference type="EC" id="4.2.1.96"/>
    </reaction>
</comment>
<keyword evidence="12" id="KW-0175">Coiled coil</keyword>
<evidence type="ECO:0000256" key="6">
    <source>
        <dbReference type="ARBA" id="ARBA00022478"/>
    </source>
</evidence>
<dbReference type="Pfam" id="PF01329">
    <property type="entry name" value="Pterin_4a"/>
    <property type="match status" value="1"/>
</dbReference>
<feature type="coiled-coil region" evidence="12">
    <location>
        <begin position="130"/>
        <end position="168"/>
    </location>
</feature>
<dbReference type="HAMAP" id="MF_00434">
    <property type="entry name" value="Pterin_4_alpha"/>
    <property type="match status" value="1"/>
</dbReference>
<organism evidence="13 15">
    <name type="scientific">Temnothorax curvispinosus</name>
    <dbReference type="NCBI Taxonomy" id="300111"/>
    <lineage>
        <taxon>Eukaryota</taxon>
        <taxon>Metazoa</taxon>
        <taxon>Ecdysozoa</taxon>
        <taxon>Arthropoda</taxon>
        <taxon>Hexapoda</taxon>
        <taxon>Insecta</taxon>
        <taxon>Pterygota</taxon>
        <taxon>Neoptera</taxon>
        <taxon>Endopterygota</taxon>
        <taxon>Hymenoptera</taxon>
        <taxon>Apocrita</taxon>
        <taxon>Aculeata</taxon>
        <taxon>Formicoidea</taxon>
        <taxon>Formicidae</taxon>
        <taxon>Myrmicinae</taxon>
        <taxon>Temnothorax</taxon>
    </lineage>
</organism>
<dbReference type="GO" id="GO:0005730">
    <property type="term" value="C:nucleolus"/>
    <property type="evidence" value="ECO:0007669"/>
    <property type="project" value="UniProtKB-SubCell"/>
</dbReference>
<evidence type="ECO:0000256" key="1">
    <source>
        <dbReference type="ARBA" id="ARBA00001554"/>
    </source>
</evidence>
<evidence type="ECO:0000313" key="13">
    <source>
        <dbReference type="Proteomes" id="UP000504618"/>
    </source>
</evidence>
<dbReference type="Gene3D" id="3.30.1360.20">
    <property type="entry name" value="Transcriptional coactivator/pterin dehydratase"/>
    <property type="match status" value="1"/>
</dbReference>
<dbReference type="Proteomes" id="UP000504618">
    <property type="component" value="Unplaced"/>
</dbReference>
<comment type="similarity">
    <text evidence="4">Belongs to the eukaryotic RPA49/POLR1E RNA polymerase subunit family.</text>
</comment>
<keyword evidence="6" id="KW-0240">DNA-directed RNA polymerase</keyword>
<dbReference type="EC" id="4.2.1.96" evidence="5"/>
<dbReference type="OrthoDB" id="277398at2759"/>
<evidence type="ECO:0000313" key="15">
    <source>
        <dbReference type="RefSeq" id="XP_024891015.1"/>
    </source>
</evidence>
<gene>
    <name evidence="15" type="primary">LOC112466899</name>
    <name evidence="14" type="synonym">LOC112452840</name>
</gene>
<evidence type="ECO:0000256" key="4">
    <source>
        <dbReference type="ARBA" id="ARBA00009430"/>
    </source>
</evidence>
<evidence type="ECO:0000256" key="8">
    <source>
        <dbReference type="ARBA" id="ARBA00023239"/>
    </source>
</evidence>
<dbReference type="RefSeq" id="XP_024891015.1">
    <property type="nucleotide sequence ID" value="XM_025035247.1"/>
</dbReference>
<comment type="similarity">
    <text evidence="3">Belongs to the pterin-4-alpha-carbinolamine dehydratase family.</text>
</comment>
<proteinExistence type="inferred from homology"/>
<evidence type="ECO:0000313" key="14">
    <source>
        <dbReference type="RefSeq" id="XP_024869023.1"/>
    </source>
</evidence>
<evidence type="ECO:0000256" key="12">
    <source>
        <dbReference type="SAM" id="Coils"/>
    </source>
</evidence>
<sequence>MKRLKAIIEDVIVQSDKIQPIIVNFQNGELKDEEVKEMSCGLFHDQKDDKTVLALSNGHIVYKGYRPDCEKESTRTMLVLHNKRTGKVRLLEAERWQVTPVLEKPGVDDSKDNVEEKIFILNKQFGSKRVKRRTEQFEKLKVNVDSIKEQLEKTVSNVEIDRLDLSTELQAEDCMSSGILPPCNRNASNVKDVYNVYDIIPKSKLETLYEHAMEVLNGDVEGKGKFFKRTLKVVQSDPDNVNKIALLLYIEMVNAWFAMPLKNAKRRDVVICPISEEVNQHIIDTYSVSSANGRLRPNTMKDKGLVHSLILALTISNFVLDLELFRIMLETRTSLKKLTDLAKIIGAVPTKEDKKIIVLKVPLPPPSKLTPEEREQNLSPLLSTGWTVQANRDAIYKEFVFKNFNEAFGFMTRVALQAEKMDHHPEWFNVYNKVNVTLSSHDVNGLSQRDVKLATFIDKAATSTGN</sequence>
<comment type="subcellular location">
    <subcellularLocation>
        <location evidence="2">Nucleus</location>
        <location evidence="2">Nucleolus</location>
    </subcellularLocation>
</comment>
<dbReference type="GO" id="GO:0003677">
    <property type="term" value="F:DNA binding"/>
    <property type="evidence" value="ECO:0007669"/>
    <property type="project" value="InterPro"/>
</dbReference>
<dbReference type="GO" id="GO:0006729">
    <property type="term" value="P:tetrahydrobiopterin biosynthetic process"/>
    <property type="evidence" value="ECO:0007669"/>
    <property type="project" value="InterPro"/>
</dbReference>
<dbReference type="FunFam" id="3.30.1360.20:FF:000001">
    <property type="entry name" value="Pterin-4-alpha-carbinolamine dehydratase 2"/>
    <property type="match status" value="1"/>
</dbReference>
<dbReference type="PANTHER" id="PTHR14440">
    <property type="entry name" value="DNA-DIRECTED RNA POLYMERASE I SUBUNIT RPA49"/>
    <property type="match status" value="1"/>
</dbReference>
<name>A0A6J1RDY9_9HYME</name>
<dbReference type="Pfam" id="PF06870">
    <property type="entry name" value="RNA_pol_I_A49"/>
    <property type="match status" value="1"/>
</dbReference>
<dbReference type="GeneID" id="112466899"/>
<dbReference type="InterPro" id="IPR009668">
    <property type="entry name" value="RNA_pol-assoc_fac_A49-like"/>
</dbReference>
<dbReference type="CDD" id="cd00914">
    <property type="entry name" value="PCD_DCoH_subfamily_b"/>
    <property type="match status" value="1"/>
</dbReference>
<dbReference type="InterPro" id="IPR036428">
    <property type="entry name" value="PCD_sf"/>
</dbReference>
<keyword evidence="13" id="KW-1185">Reference proteome</keyword>
<evidence type="ECO:0000256" key="10">
    <source>
        <dbReference type="ARBA" id="ARBA00030497"/>
    </source>
</evidence>
<evidence type="ECO:0000256" key="2">
    <source>
        <dbReference type="ARBA" id="ARBA00004604"/>
    </source>
</evidence>
<dbReference type="RefSeq" id="XP_024869023.1">
    <property type="nucleotide sequence ID" value="XM_025013255.1"/>
</dbReference>
<dbReference type="NCBIfam" id="NF002018">
    <property type="entry name" value="PRK00823.1-3"/>
    <property type="match status" value="1"/>
</dbReference>
<evidence type="ECO:0000256" key="5">
    <source>
        <dbReference type="ARBA" id="ARBA00013252"/>
    </source>
</evidence>
<evidence type="ECO:0000256" key="7">
    <source>
        <dbReference type="ARBA" id="ARBA00023163"/>
    </source>
</evidence>
<reference evidence="14 15" key="1">
    <citation type="submission" date="2025-04" db="UniProtKB">
        <authorList>
            <consortium name="RefSeq"/>
        </authorList>
    </citation>
    <scope>IDENTIFICATION</scope>
    <source>
        <tissue evidence="14 15">Whole body</tissue>
    </source>
</reference>
<dbReference type="GO" id="GO:0008124">
    <property type="term" value="F:4-alpha-hydroxytetrahydrobiopterin dehydratase activity"/>
    <property type="evidence" value="ECO:0007669"/>
    <property type="project" value="UniProtKB-EC"/>
</dbReference>
<accession>A0A6J1RDY9</accession>
<dbReference type="GO" id="GO:0000428">
    <property type="term" value="C:DNA-directed RNA polymerase complex"/>
    <property type="evidence" value="ECO:0007669"/>
    <property type="project" value="UniProtKB-KW"/>
</dbReference>
<evidence type="ECO:0000256" key="9">
    <source>
        <dbReference type="ARBA" id="ARBA00023242"/>
    </source>
</evidence>
<keyword evidence="9" id="KW-0539">Nucleus</keyword>
<dbReference type="InterPro" id="IPR001533">
    <property type="entry name" value="Pterin_deHydtase"/>
</dbReference>
<evidence type="ECO:0000256" key="11">
    <source>
        <dbReference type="ARBA" id="ARBA00031023"/>
    </source>
</evidence>
<dbReference type="NCBIfam" id="NF002020">
    <property type="entry name" value="PRK00823.1-5"/>
    <property type="match status" value="1"/>
</dbReference>
<evidence type="ECO:0000256" key="3">
    <source>
        <dbReference type="ARBA" id="ARBA00006472"/>
    </source>
</evidence>